<protein>
    <submittedName>
        <fullName evidence="1">Uncharacterized protein</fullName>
    </submittedName>
</protein>
<evidence type="ECO:0000313" key="2">
    <source>
        <dbReference type="Proteomes" id="UP000019241"/>
    </source>
</evidence>
<dbReference type="AlphaFoldDB" id="W7DNH8"/>
<dbReference type="Proteomes" id="UP000019241">
    <property type="component" value="Unassembled WGS sequence"/>
</dbReference>
<evidence type="ECO:0000313" key="1">
    <source>
        <dbReference type="EMBL" id="EUJ57883.1"/>
    </source>
</evidence>
<organism evidence="1 2">
    <name type="scientific">Listeria fleischmannii FSL S10-1203</name>
    <dbReference type="NCBI Taxonomy" id="1265822"/>
    <lineage>
        <taxon>Bacteria</taxon>
        <taxon>Bacillati</taxon>
        <taxon>Bacillota</taxon>
        <taxon>Bacilli</taxon>
        <taxon>Bacillales</taxon>
        <taxon>Listeriaceae</taxon>
        <taxon>Listeria</taxon>
    </lineage>
</organism>
<dbReference type="EMBL" id="AODM01000027">
    <property type="protein sequence ID" value="EUJ57883.1"/>
    <property type="molecule type" value="Genomic_DNA"/>
</dbReference>
<dbReference type="RefSeq" id="WP_164832535.1">
    <property type="nucleotide sequence ID" value="NZ_AODM01000027.1"/>
</dbReference>
<reference evidence="1 2" key="1">
    <citation type="submission" date="2012-12" db="EMBL/GenBank/DDBJ databases">
        <title>Novel taxa of Listeriaceae from agricultural environments in the United States.</title>
        <authorList>
            <person name="den Bakker H.C."/>
            <person name="Allred A."/>
            <person name="Warchocki S."/>
            <person name="Wright E.M."/>
            <person name="Burrell A."/>
            <person name="Nightingale K.K."/>
            <person name="Kephart D."/>
            <person name="Wiedmann M."/>
        </authorList>
    </citation>
    <scope>NUCLEOTIDE SEQUENCE [LARGE SCALE GENOMIC DNA]</scope>
    <source>
        <strain evidence="1 2">FSL S10-1203</strain>
    </source>
</reference>
<dbReference type="Gene3D" id="3.30.70.1890">
    <property type="match status" value="1"/>
</dbReference>
<accession>W7DNH8</accession>
<sequence>MRLKIDFQFTENSIPLDYRRKFLSIMKLGLEKVNPQLFAELFPFK</sequence>
<proteinExistence type="predicted"/>
<name>W7DNH8_9LIST</name>
<comment type="caution">
    <text evidence="1">The sequence shown here is derived from an EMBL/GenBank/DDBJ whole genome shotgun (WGS) entry which is preliminary data.</text>
</comment>
<gene>
    <name evidence="1" type="ORF">MCOL2_08351</name>
</gene>
<dbReference type="InterPro" id="IPR045747">
    <property type="entry name" value="CRISPR-assoc_prot_Cas6_N_sf"/>
</dbReference>